<feature type="domain" description="RNA polymerase Rpb2" evidence="11">
    <location>
        <begin position="285"/>
        <end position="414"/>
    </location>
</feature>
<evidence type="ECO:0000259" key="14">
    <source>
        <dbReference type="Pfam" id="PF04566"/>
    </source>
</evidence>
<evidence type="ECO:0000256" key="3">
    <source>
        <dbReference type="ARBA" id="ARBA00022478"/>
    </source>
</evidence>
<keyword evidence="8" id="KW-0804">Transcription</keyword>
<dbReference type="GO" id="GO:0003899">
    <property type="term" value="F:DNA-directed RNA polymerase activity"/>
    <property type="evidence" value="ECO:0007669"/>
    <property type="project" value="UniProtKB-EC"/>
</dbReference>
<dbReference type="InterPro" id="IPR037033">
    <property type="entry name" value="DNA-dir_RNAP_su2_hyb_sf"/>
</dbReference>
<accession>A0A6C0C750</accession>
<dbReference type="GO" id="GO:0046872">
    <property type="term" value="F:metal ion binding"/>
    <property type="evidence" value="ECO:0007669"/>
    <property type="project" value="UniProtKB-KW"/>
</dbReference>
<sequence length="1263" mass="144475">MDENINNKVNVWDVIDTYFRDEQYYKSQHQVDSFNEFIFSKENGIQNIITRENPFTIHQGSKGGGTDMSFKYEIQFYFGETLENNPDSPNYGMPIKNIENIFISTPTLYDNDKSKYMYPNQARLNNYTYRSGIFCNIGIKYVFLDEDKTPLIINFNRINIGNIPIMIHSKLCLLHKLDSIKLSELGECPYDQGGYFIVKGKEKVVLSQENKINNILYVIKGNPNDKILYQGYIKSVSTKGFQSSRTNNIYYYKQSYMVTNSEGQQSYKRDNIFTIRILGFVDVNKVDGNDSIPLFILFRALGLTSDKDILSNIIYDSDDLVLKNKLYDLILPSMKYSQPIYTQEAAVKFLTPLTKGKLTINVIDILNNNFLPNYENNLIQKAQFLGYSVRKILLAYLGLIDPTDRDSYSYKRVDLAGSLLLELFRELWGGFKKELSKKMDYEYKAKYSEIDKDSDNVIDLINENNKNSMFNTSMMEYLSKSFGARFGTNISGRQGIVQDLNRLSMLGTLSHIRRLSFPLPAGSKSIGPRKLHNSQWGFVCPVDSPDGGNVGIINHLSIIAKVSTNISEKGIIECLKDINLLFLDDTIYNDLNNNTPIFLNGKLLGLYSNPGFLYKYLKLLKLNSIININTSISWNIKSNELHIFTDSGRIIRPVFYLKSDSDGNKYNELINKDYSYIETWSKAIHGYMYYVNDSISVYDTNYYKDELDNIKNTHEDFMRFLEINAACIEYIDSIESENAFISKDIYSAYEPDKKYTHSEIHSSLILSALSVNIPFPNHSQYPRNVFSCQQTKQAVGIYSSAYNTRFDIAGHILYYPQKPIITTRFKKYTDVDKLPYGDNAIVAICCYSGYNQEDAVIINKSAVDRGIFRSIYYRSYGDTEEIDKGNKVFFANPLNQKNVIKKDLSRYDKLDDNGFVREGEHITDKDIIVGKCVKTINEDGQEVVKVSGLTVKKGTYGIVDKVVVTKNNQGIRSCKIRIKKIRPATIGDKFTSRCGQKGMCGMILEDFEMPFTSEGIKPDIIVNPHAIPSRMTINQLFESVLGKSCCLAGFLGDATPFLNNDINQYFDLLKKYDYEKYGNEILYSGITGEQIQTDIFIGPTYYQRLKIMVEDKVHSRTTGPLQHMTRQPAGGRANEGGFRIGEMERDAVLAHGVAGFLQESISKRSDGYFDGKTYKIQLDSKTGLMSYGKDNKKDLCNVEIPYASKLFLQELETMSFAPRLITEETINSKHVFNHLLNNLSEKNIEYDYDDEEDNDNDDNDDLD</sequence>
<dbReference type="Pfam" id="PF04561">
    <property type="entry name" value="RNA_pol_Rpb2_2"/>
    <property type="match status" value="1"/>
</dbReference>
<evidence type="ECO:0000256" key="8">
    <source>
        <dbReference type="ARBA" id="ARBA00023163"/>
    </source>
</evidence>
<dbReference type="InterPro" id="IPR015712">
    <property type="entry name" value="DNA-dir_RNA_pol_su2"/>
</dbReference>
<evidence type="ECO:0000259" key="10">
    <source>
        <dbReference type="Pfam" id="PF04560"/>
    </source>
</evidence>
<dbReference type="Pfam" id="PF04563">
    <property type="entry name" value="RNA_pol_Rpb2_1"/>
    <property type="match status" value="1"/>
</dbReference>
<dbReference type="InterPro" id="IPR007641">
    <property type="entry name" value="RNA_pol_Rpb2_7"/>
</dbReference>
<keyword evidence="3" id="KW-0240">DNA-directed RNA polymerase</keyword>
<keyword evidence="6" id="KW-0479">Metal-binding</keyword>
<evidence type="ECO:0000256" key="7">
    <source>
        <dbReference type="ARBA" id="ARBA00022833"/>
    </source>
</evidence>
<keyword evidence="5" id="KW-0548">Nucleotidyltransferase</keyword>
<dbReference type="GO" id="GO:0006351">
    <property type="term" value="P:DNA-templated transcription"/>
    <property type="evidence" value="ECO:0007669"/>
    <property type="project" value="InterPro"/>
</dbReference>
<dbReference type="InterPro" id="IPR014724">
    <property type="entry name" value="RNA_pol_RPB2_OB-fold"/>
</dbReference>
<evidence type="ECO:0000256" key="1">
    <source>
        <dbReference type="ARBA" id="ARBA00006835"/>
    </source>
</evidence>
<evidence type="ECO:0000256" key="6">
    <source>
        <dbReference type="ARBA" id="ARBA00022723"/>
    </source>
</evidence>
<dbReference type="Pfam" id="PF04560">
    <property type="entry name" value="RNA_pol_Rpb2_7"/>
    <property type="match status" value="1"/>
</dbReference>
<dbReference type="InterPro" id="IPR007646">
    <property type="entry name" value="RNA_pol_Rpb2_4"/>
</dbReference>
<evidence type="ECO:0000259" key="13">
    <source>
        <dbReference type="Pfam" id="PF04565"/>
    </source>
</evidence>
<dbReference type="GO" id="GO:0003677">
    <property type="term" value="F:DNA binding"/>
    <property type="evidence" value="ECO:0007669"/>
    <property type="project" value="InterPro"/>
</dbReference>
<feature type="domain" description="RNA polymerase Rpb2" evidence="14">
    <location>
        <begin position="597"/>
        <end position="657"/>
    </location>
</feature>
<dbReference type="InterPro" id="IPR007120">
    <property type="entry name" value="DNA-dir_RNAP_su2_dom"/>
</dbReference>
<dbReference type="AlphaFoldDB" id="A0A6C0C750"/>
<dbReference type="InterPro" id="IPR007642">
    <property type="entry name" value="RNA_pol_Rpb2_2"/>
</dbReference>
<proteinExistence type="inferred from homology"/>
<keyword evidence="4" id="KW-0808">Transferase</keyword>
<evidence type="ECO:0000256" key="4">
    <source>
        <dbReference type="ARBA" id="ARBA00022679"/>
    </source>
</evidence>
<feature type="domain" description="RNA polymerase Rpb2" evidence="10">
    <location>
        <begin position="1136"/>
        <end position="1222"/>
    </location>
</feature>
<evidence type="ECO:0000259" key="12">
    <source>
        <dbReference type="Pfam" id="PF04563"/>
    </source>
</evidence>
<feature type="domain" description="RNA polymerase Rpb2" evidence="13">
    <location>
        <begin position="500"/>
        <end position="562"/>
    </location>
</feature>
<dbReference type="Gene3D" id="3.90.1100.10">
    <property type="match status" value="2"/>
</dbReference>
<dbReference type="EC" id="2.7.7.6" evidence="2"/>
<feature type="domain" description="RNA polymerase beta subunit protrusion" evidence="12">
    <location>
        <begin position="28"/>
        <end position="443"/>
    </location>
</feature>
<dbReference type="PANTHER" id="PTHR20856">
    <property type="entry name" value="DNA-DIRECTED RNA POLYMERASE I SUBUNIT 2"/>
    <property type="match status" value="1"/>
</dbReference>
<dbReference type="InterPro" id="IPR007644">
    <property type="entry name" value="RNA_pol_bsu_protrusion"/>
</dbReference>
<evidence type="ECO:0000259" key="9">
    <source>
        <dbReference type="Pfam" id="PF00562"/>
    </source>
</evidence>
<organism evidence="15">
    <name type="scientific">viral metagenome</name>
    <dbReference type="NCBI Taxonomy" id="1070528"/>
    <lineage>
        <taxon>unclassified sequences</taxon>
        <taxon>metagenomes</taxon>
        <taxon>organismal metagenomes</taxon>
    </lineage>
</organism>
<dbReference type="CDD" id="cd00653">
    <property type="entry name" value="RNA_pol_B_RPB2"/>
    <property type="match status" value="1"/>
</dbReference>
<dbReference type="InterPro" id="IPR007645">
    <property type="entry name" value="RNA_pol_Rpb2_3"/>
</dbReference>
<dbReference type="Gene3D" id="2.40.270.10">
    <property type="entry name" value="DNA-directed RNA polymerase, subunit 2, domain 6"/>
    <property type="match status" value="1"/>
</dbReference>
<evidence type="ECO:0000259" key="11">
    <source>
        <dbReference type="Pfam" id="PF04561"/>
    </source>
</evidence>
<dbReference type="Gene3D" id="2.40.50.150">
    <property type="match status" value="1"/>
</dbReference>
<dbReference type="Gene3D" id="3.90.1110.10">
    <property type="entry name" value="RNA polymerase Rpb2, domain 2"/>
    <property type="match status" value="1"/>
</dbReference>
<reference evidence="15" key="1">
    <citation type="journal article" date="2020" name="Nature">
        <title>Giant virus diversity and host interactions through global metagenomics.</title>
        <authorList>
            <person name="Schulz F."/>
            <person name="Roux S."/>
            <person name="Paez-Espino D."/>
            <person name="Jungbluth S."/>
            <person name="Walsh D.A."/>
            <person name="Denef V.J."/>
            <person name="McMahon K.D."/>
            <person name="Konstantinidis K.T."/>
            <person name="Eloe-Fadrosh E.A."/>
            <person name="Kyrpides N.C."/>
            <person name="Woyke T."/>
        </authorList>
    </citation>
    <scope>NUCLEOTIDE SEQUENCE</scope>
    <source>
        <strain evidence="15">GVMAG-M-3300020187-37</strain>
    </source>
</reference>
<name>A0A6C0C750_9ZZZZ</name>
<evidence type="ECO:0000256" key="2">
    <source>
        <dbReference type="ARBA" id="ARBA00012418"/>
    </source>
</evidence>
<dbReference type="GO" id="GO:0000428">
    <property type="term" value="C:DNA-directed RNA polymerase complex"/>
    <property type="evidence" value="ECO:0007669"/>
    <property type="project" value="UniProtKB-KW"/>
</dbReference>
<dbReference type="SUPFAM" id="SSF64484">
    <property type="entry name" value="beta and beta-prime subunits of DNA dependent RNA-polymerase"/>
    <property type="match status" value="1"/>
</dbReference>
<dbReference type="Pfam" id="PF00562">
    <property type="entry name" value="RNA_pol_Rpb2_6"/>
    <property type="match status" value="1"/>
</dbReference>
<dbReference type="Gene3D" id="3.90.1800.10">
    <property type="entry name" value="RNA polymerase alpha subunit dimerisation domain"/>
    <property type="match status" value="1"/>
</dbReference>
<evidence type="ECO:0000256" key="5">
    <source>
        <dbReference type="ARBA" id="ARBA00022695"/>
    </source>
</evidence>
<feature type="domain" description="DNA-directed RNA polymerase subunit 2 hybrid-binding" evidence="9">
    <location>
        <begin position="771"/>
        <end position="1133"/>
    </location>
</feature>
<dbReference type="Gene3D" id="3.90.1070.20">
    <property type="match status" value="1"/>
</dbReference>
<keyword evidence="7" id="KW-0862">Zinc</keyword>
<evidence type="ECO:0000313" key="15">
    <source>
        <dbReference type="EMBL" id="QHS99629.1"/>
    </source>
</evidence>
<dbReference type="EMBL" id="MN739345">
    <property type="protein sequence ID" value="QHS99629.1"/>
    <property type="molecule type" value="Genomic_DNA"/>
</dbReference>
<protein>
    <recommendedName>
        <fullName evidence="2">DNA-directed RNA polymerase</fullName>
        <ecNumber evidence="2">2.7.7.6</ecNumber>
    </recommendedName>
</protein>
<dbReference type="GO" id="GO:0032549">
    <property type="term" value="F:ribonucleoside binding"/>
    <property type="evidence" value="ECO:0007669"/>
    <property type="project" value="InterPro"/>
</dbReference>
<dbReference type="Pfam" id="PF04565">
    <property type="entry name" value="RNA_pol_Rpb2_3"/>
    <property type="match status" value="1"/>
</dbReference>
<dbReference type="Pfam" id="PF04566">
    <property type="entry name" value="RNA_pol_Rpb2_4"/>
    <property type="match status" value="1"/>
</dbReference>
<comment type="similarity">
    <text evidence="1">Belongs to the RNA polymerase beta chain family.</text>
</comment>
<dbReference type="InterPro" id="IPR037034">
    <property type="entry name" value="RNA_pol_Rpb2_2_sf"/>
</dbReference>